<dbReference type="Pfam" id="PF01928">
    <property type="entry name" value="CYTH"/>
    <property type="match status" value="1"/>
</dbReference>
<dbReference type="OrthoDB" id="384378at2"/>
<keyword evidence="3" id="KW-1185">Reference proteome</keyword>
<name>A0A3Q9QXW2_9BACI</name>
<dbReference type="Proteomes" id="UP000282892">
    <property type="component" value="Chromosome"/>
</dbReference>
<evidence type="ECO:0000313" key="2">
    <source>
        <dbReference type="EMBL" id="AZU61274.1"/>
    </source>
</evidence>
<reference evidence="2 3" key="1">
    <citation type="submission" date="2017-07" db="EMBL/GenBank/DDBJ databases">
        <title>The complete genome sequence of Bacillus mesonae strain H20-5, an efficient strain improving plant abiotic stress resistance.</title>
        <authorList>
            <person name="Kim S.Y."/>
            <person name="Song H."/>
            <person name="Sang M.K."/>
            <person name="Weon H.-Y."/>
            <person name="Song J."/>
        </authorList>
    </citation>
    <scope>NUCLEOTIDE SEQUENCE [LARGE SCALE GENOMIC DNA]</scope>
    <source>
        <strain evidence="2 3">H20-5</strain>
    </source>
</reference>
<feature type="domain" description="CYTH" evidence="1">
    <location>
        <begin position="4"/>
        <end position="192"/>
    </location>
</feature>
<dbReference type="InterPro" id="IPR023577">
    <property type="entry name" value="CYTH_domain"/>
</dbReference>
<evidence type="ECO:0000313" key="3">
    <source>
        <dbReference type="Proteomes" id="UP000282892"/>
    </source>
</evidence>
<dbReference type="PIRSF" id="PIRSF012526">
    <property type="entry name" value="CYTH_UCP012526"/>
    <property type="match status" value="1"/>
</dbReference>
<accession>A0A3Q9QXW2</accession>
<dbReference type="STRING" id="1193713.GCA_001636315_04113"/>
<proteinExistence type="predicted"/>
<dbReference type="Gene3D" id="2.40.320.10">
    <property type="entry name" value="Hypothetical Protein Pfu-838710-001"/>
    <property type="match status" value="1"/>
</dbReference>
<dbReference type="CDD" id="cd07762">
    <property type="entry name" value="CYTH-like_Pase_1"/>
    <property type="match status" value="1"/>
</dbReference>
<dbReference type="KEGG" id="nmk:CHR53_08355"/>
<dbReference type="EMBL" id="CP022572">
    <property type="protein sequence ID" value="AZU61274.1"/>
    <property type="molecule type" value="Genomic_DNA"/>
</dbReference>
<dbReference type="InterPro" id="IPR033469">
    <property type="entry name" value="CYTH-like_dom_sf"/>
</dbReference>
<dbReference type="SMART" id="SM01118">
    <property type="entry name" value="CYTH"/>
    <property type="match status" value="1"/>
</dbReference>
<gene>
    <name evidence="2" type="ORF">CHR53_08355</name>
</gene>
<sequence>MTENLEIEFKNMLTKQEYEKLLHTFRVDEKQIFTQENHYFDTPEFALKNLESALRIRRKKDHFEMTLKQPASIGLLETNQLINEDEAAEAIHFGRLPSGKIKNILEEKGISFTAIQYFGSLVTKRVEMKYEIGLLVLDHSLYLNKEDYELEYEVKDYQTGKDAFIKLLQDNRIPERKTMNKIRRFYQEKYVQSSSN</sequence>
<protein>
    <submittedName>
        <fullName evidence="2">CYTH domain-containing protein</fullName>
    </submittedName>
</protein>
<organism evidence="2 3">
    <name type="scientific">Neobacillus mesonae</name>
    <dbReference type="NCBI Taxonomy" id="1193713"/>
    <lineage>
        <taxon>Bacteria</taxon>
        <taxon>Bacillati</taxon>
        <taxon>Bacillota</taxon>
        <taxon>Bacilli</taxon>
        <taxon>Bacillales</taxon>
        <taxon>Bacillaceae</taxon>
        <taxon>Neobacillus</taxon>
    </lineage>
</organism>
<dbReference type="PROSITE" id="PS51707">
    <property type="entry name" value="CYTH"/>
    <property type="match status" value="1"/>
</dbReference>
<dbReference type="RefSeq" id="WP_127486142.1">
    <property type="nucleotide sequence ID" value="NZ_CP022572.1"/>
</dbReference>
<evidence type="ECO:0000259" key="1">
    <source>
        <dbReference type="PROSITE" id="PS51707"/>
    </source>
</evidence>
<dbReference type="AlphaFoldDB" id="A0A3Q9QXW2"/>
<dbReference type="InterPro" id="IPR009195">
    <property type="entry name" value="Uncharacterised_YjbK"/>
</dbReference>
<dbReference type="SUPFAM" id="SSF55154">
    <property type="entry name" value="CYTH-like phosphatases"/>
    <property type="match status" value="1"/>
</dbReference>